<comment type="caution">
    <text evidence="4">The sequence shown here is derived from an EMBL/GenBank/DDBJ whole genome shotgun (WGS) entry which is preliminary data.</text>
</comment>
<dbReference type="PROSITE" id="PS00028">
    <property type="entry name" value="ZINC_FINGER_C2H2_1"/>
    <property type="match status" value="1"/>
</dbReference>
<name>A0A812B7H0_ACAPH</name>
<sequence length="741" mass="83747">MRSTSSWWHLGNALRAANKCNWRGAPRHSPASTDGDQISFLVDRDGDSLRWSCAVCSRAFERSAGLSAHMYQKHPNQWNELKKRRDASYRSHARTYVRWTREDLKRMAALEREAFSLNVHNINTYIGSCMPRSSNQVGCRRRRKDYRDLLKSLENPAPCPGPDSVQSQVVLGDLPPSGSPPARPVVPLKRTCRIWSGPEIKVLTSAPRGTTDADLAPLLPGLSISAIRSKRRRLPVVVSQVGSAVAPPQDTVDEEPDTAVAQPDDNVQQDNALGFVEYITSLLPLISDTAIRNKAEQALNDPDGFSLLYYEVFPKNRTVNKRSKPTVKAGIRRRRLQRSAVYNFLQRLHTKSPKSVAERVVDRDLSYEGLVAERSFSDEDFMRKRKPGPPPSRGKAGNIFTSRVTFIKKVEVPGDPLEFRPIAIGNYFVRVFHRVLGNRLETSLPNHKDQALLGILRRNGVPDLLLDYFRLYFNSSRLQIERDLIQPAHRGVKQEDPLSPWLFQIAMDQILEEQEEYAFSIGALVLNQMAYADDLILFASSPDEMQKRIDRPLVGLDTSVSIKVNGVTLPVVTAESEFDYLGVRFNWRGVARTLLGLDLLLTRLDRAALKPQQKLNFLKKFLLPRLHHSLVFGRHHRAELVRGDKKIRRAVCIWLRLPADCPNSAIHSPARFGGLGVSSLEMLVSTLKDKRLSRFSEEYAVDAPVASNPSVRYLMTYRFSNAINCTREGLVEDLLSRLGHR</sequence>
<keyword evidence="1" id="KW-0479">Metal-binding</keyword>
<evidence type="ECO:0008006" key="6">
    <source>
        <dbReference type="Google" id="ProtNLM"/>
    </source>
</evidence>
<feature type="domain" description="Reverse transcriptase" evidence="3">
    <location>
        <begin position="294"/>
        <end position="585"/>
    </location>
</feature>
<accession>A0A812B7H0</accession>
<reference evidence="4" key="1">
    <citation type="submission" date="2021-01" db="EMBL/GenBank/DDBJ databases">
        <authorList>
            <person name="Li R."/>
            <person name="Bekaert M."/>
        </authorList>
    </citation>
    <scope>NUCLEOTIDE SEQUENCE</scope>
    <source>
        <strain evidence="4">Farmed</strain>
    </source>
</reference>
<evidence type="ECO:0000256" key="1">
    <source>
        <dbReference type="PROSITE-ProRule" id="PRU00042"/>
    </source>
</evidence>
<dbReference type="PROSITE" id="PS50157">
    <property type="entry name" value="ZINC_FINGER_C2H2_2"/>
    <property type="match status" value="1"/>
</dbReference>
<dbReference type="InterPro" id="IPR013087">
    <property type="entry name" value="Znf_C2H2_type"/>
</dbReference>
<evidence type="ECO:0000259" key="2">
    <source>
        <dbReference type="PROSITE" id="PS50157"/>
    </source>
</evidence>
<keyword evidence="1" id="KW-0863">Zinc-finger</keyword>
<keyword evidence="1" id="KW-0862">Zinc</keyword>
<protein>
    <recommendedName>
        <fullName evidence="6">Reverse transcriptase</fullName>
    </recommendedName>
</protein>
<evidence type="ECO:0000313" key="4">
    <source>
        <dbReference type="EMBL" id="CAE1170719.1"/>
    </source>
</evidence>
<dbReference type="OrthoDB" id="6152395at2759"/>
<feature type="domain" description="C2H2-type" evidence="2">
    <location>
        <begin position="51"/>
        <end position="79"/>
    </location>
</feature>
<organism evidence="4 5">
    <name type="scientific">Acanthosepion pharaonis</name>
    <name type="common">Pharaoh cuttlefish</name>
    <name type="synonym">Sepia pharaonis</name>
    <dbReference type="NCBI Taxonomy" id="158019"/>
    <lineage>
        <taxon>Eukaryota</taxon>
        <taxon>Metazoa</taxon>
        <taxon>Spiralia</taxon>
        <taxon>Lophotrochozoa</taxon>
        <taxon>Mollusca</taxon>
        <taxon>Cephalopoda</taxon>
        <taxon>Coleoidea</taxon>
        <taxon>Decapodiformes</taxon>
        <taxon>Sepiida</taxon>
        <taxon>Sepiina</taxon>
        <taxon>Sepiidae</taxon>
        <taxon>Acanthosepion</taxon>
    </lineage>
</organism>
<gene>
    <name evidence="4" type="ORF">SPHA_11209</name>
</gene>
<evidence type="ECO:0000259" key="3">
    <source>
        <dbReference type="PROSITE" id="PS50878"/>
    </source>
</evidence>
<evidence type="ECO:0000313" key="5">
    <source>
        <dbReference type="Proteomes" id="UP000597762"/>
    </source>
</evidence>
<dbReference type="Proteomes" id="UP000597762">
    <property type="component" value="Unassembled WGS sequence"/>
</dbReference>
<dbReference type="AlphaFoldDB" id="A0A812B7H0"/>
<keyword evidence="5" id="KW-1185">Reference proteome</keyword>
<dbReference type="GO" id="GO:0008270">
    <property type="term" value="F:zinc ion binding"/>
    <property type="evidence" value="ECO:0007669"/>
    <property type="project" value="UniProtKB-KW"/>
</dbReference>
<dbReference type="InterPro" id="IPR000477">
    <property type="entry name" value="RT_dom"/>
</dbReference>
<dbReference type="PROSITE" id="PS50878">
    <property type="entry name" value="RT_POL"/>
    <property type="match status" value="1"/>
</dbReference>
<dbReference type="EMBL" id="CAHIKZ030000370">
    <property type="protein sequence ID" value="CAE1170719.1"/>
    <property type="molecule type" value="Genomic_DNA"/>
</dbReference>
<proteinExistence type="predicted"/>
<dbReference type="Pfam" id="PF00078">
    <property type="entry name" value="RVT_1"/>
    <property type="match status" value="1"/>
</dbReference>